<evidence type="ECO:0000313" key="2">
    <source>
        <dbReference type="Proteomes" id="UP001176210"/>
    </source>
</evidence>
<gene>
    <name evidence="1" type="ORF">OWO77_04635</name>
</gene>
<evidence type="ECO:0000313" key="1">
    <source>
        <dbReference type="EMBL" id="MDL0116254.1"/>
    </source>
</evidence>
<accession>A0ABT7HVZ8</accession>
<dbReference type="EMBL" id="JAPNQM010000001">
    <property type="protein sequence ID" value="MDL0116254.1"/>
    <property type="molecule type" value="Genomic_DNA"/>
</dbReference>
<reference evidence="1" key="2">
    <citation type="journal article" date="2023" name="Vet. Microbiol.">
        <title>Emergence of livestock-associated Mammaliicoccus sciuri ST71 co-harbouring mecA and mecC genes in Brazil.</title>
        <authorList>
            <person name="de Moura G.S."/>
            <person name="de Carvalho E."/>
            <person name="Ramos Sanchez E.M."/>
            <person name="Sellera F.P."/>
            <person name="Marques M.F.S."/>
            <person name="Heinemann M.B."/>
            <person name="De Vliegher S."/>
            <person name="Souza F.N."/>
            <person name="Mota R.A."/>
        </authorList>
    </citation>
    <scope>NUCLEOTIDE SEQUENCE</scope>
    <source>
        <strain evidence="1">BR656</strain>
    </source>
</reference>
<keyword evidence="2" id="KW-1185">Reference proteome</keyword>
<reference evidence="1" key="1">
    <citation type="submission" date="2022-09" db="EMBL/GenBank/DDBJ databases">
        <authorList>
            <person name="De Moura G.S."/>
            <person name="Carvalho E."/>
            <person name="Ramos Sanchez E.M."/>
            <person name="Sellera F.P."/>
            <person name="Marques M.F.S."/>
            <person name="Heinemann M.B."/>
            <person name="De Vliegher S."/>
            <person name="Souza F.N."/>
            <person name="Mota R.A."/>
        </authorList>
    </citation>
    <scope>NUCLEOTIDE SEQUENCE</scope>
    <source>
        <strain evidence="1">BR656</strain>
    </source>
</reference>
<sequence>MNIISINHDNEKKIEFETELCKQVGEVINIYTNEKYPIIHWFDEPHVLIENKLYRLSSIVSHHKAMNKQKFLVKYGMKTNFKLTI</sequence>
<dbReference type="RefSeq" id="WP_285369422.1">
    <property type="nucleotide sequence ID" value="NZ_JAPNQM010000001.1"/>
</dbReference>
<name>A0ABT7HVZ8_MAMSC</name>
<protein>
    <submittedName>
        <fullName evidence="1">Uncharacterized protein</fullName>
    </submittedName>
</protein>
<proteinExistence type="predicted"/>
<comment type="caution">
    <text evidence="1">The sequence shown here is derived from an EMBL/GenBank/DDBJ whole genome shotgun (WGS) entry which is preliminary data.</text>
</comment>
<organism evidence="1 2">
    <name type="scientific">Mammaliicoccus sciuri</name>
    <name type="common">Staphylococcus sciuri</name>
    <dbReference type="NCBI Taxonomy" id="1296"/>
    <lineage>
        <taxon>Bacteria</taxon>
        <taxon>Bacillati</taxon>
        <taxon>Bacillota</taxon>
        <taxon>Bacilli</taxon>
        <taxon>Bacillales</taxon>
        <taxon>Staphylococcaceae</taxon>
        <taxon>Mammaliicoccus</taxon>
    </lineage>
</organism>
<dbReference type="Proteomes" id="UP001176210">
    <property type="component" value="Unassembled WGS sequence"/>
</dbReference>